<dbReference type="AlphaFoldDB" id="A0A944MCI4"/>
<protein>
    <submittedName>
        <fullName evidence="1">Uncharacterized protein</fullName>
    </submittedName>
</protein>
<accession>A0A944MCI4</accession>
<sequence length="49" mass="5421">MSHNLSAPPQKKANDRQAWFDAVPQTPGSIFDESRLAHNLDLLNETGSD</sequence>
<proteinExistence type="predicted"/>
<reference evidence="1 2" key="1">
    <citation type="submission" date="2021-05" db="EMBL/GenBank/DDBJ databases">
        <title>Genetic and Functional Diversity in Clade A Lucinid endosymbionts from the Bahamas.</title>
        <authorList>
            <person name="Giani N.M."/>
            <person name="Engel A.S."/>
            <person name="Campbell B.J."/>
        </authorList>
    </citation>
    <scope>NUCLEOTIDE SEQUENCE [LARGE SCALE GENOMIC DNA]</scope>
    <source>
        <strain evidence="1">LUC16012Gg_MoonRockCtena</strain>
    </source>
</reference>
<dbReference type="EMBL" id="JAHHGM010000023">
    <property type="protein sequence ID" value="MBT2990892.1"/>
    <property type="molecule type" value="Genomic_DNA"/>
</dbReference>
<evidence type="ECO:0000313" key="2">
    <source>
        <dbReference type="Proteomes" id="UP000770889"/>
    </source>
</evidence>
<evidence type="ECO:0000313" key="1">
    <source>
        <dbReference type="EMBL" id="MBT2990892.1"/>
    </source>
</evidence>
<name>A0A944MCI4_9GAMM</name>
<gene>
    <name evidence="1" type="ORF">KME65_18185</name>
</gene>
<comment type="caution">
    <text evidence="1">The sequence shown here is derived from an EMBL/GenBank/DDBJ whole genome shotgun (WGS) entry which is preliminary data.</text>
</comment>
<organism evidence="1 2">
    <name type="scientific">Candidatus Thiodiazotropha taylori</name>
    <dbReference type="NCBI Taxonomy" id="2792791"/>
    <lineage>
        <taxon>Bacteria</taxon>
        <taxon>Pseudomonadati</taxon>
        <taxon>Pseudomonadota</taxon>
        <taxon>Gammaproteobacteria</taxon>
        <taxon>Chromatiales</taxon>
        <taxon>Sedimenticolaceae</taxon>
        <taxon>Candidatus Thiodiazotropha</taxon>
    </lineage>
</organism>
<dbReference type="Proteomes" id="UP000770889">
    <property type="component" value="Unassembled WGS sequence"/>
</dbReference>